<dbReference type="OrthoDB" id="9901473at2"/>
<dbReference type="PATRIC" id="fig|947033.5.peg.942"/>
<evidence type="ECO:0000313" key="1">
    <source>
        <dbReference type="EMBL" id="KTD67724.1"/>
    </source>
</evidence>
<protein>
    <submittedName>
        <fullName evidence="1">Uncharacterized protein</fullName>
    </submittedName>
</protein>
<sequence>MHILISYEDNPGFSLFKTRLGRDDLKFKSWLGYNRNGDNLPYTNCSGVWHILVGSITKAELSKVCALEPTLKFRIVEDDDFRKAQTFLSTPSLNMHQISAKTLYSIENLDYEVTDLQASLLKGFVGF</sequence>
<dbReference type="EMBL" id="LNYY01000019">
    <property type="protein sequence ID" value="KTD67724.1"/>
    <property type="molecule type" value="Genomic_DNA"/>
</dbReference>
<name>A0A0W0ZEF0_9GAMM</name>
<keyword evidence="2" id="KW-1185">Reference proteome</keyword>
<dbReference type="RefSeq" id="WP_058509874.1">
    <property type="nucleotide sequence ID" value="NZ_DAIOMV010000018.1"/>
</dbReference>
<dbReference type="STRING" id="947033.Lste_0882"/>
<dbReference type="Proteomes" id="UP000054926">
    <property type="component" value="Unassembled WGS sequence"/>
</dbReference>
<gene>
    <name evidence="1" type="ORF">Lste_0882</name>
</gene>
<organism evidence="1 2">
    <name type="scientific">Legionella steelei</name>
    <dbReference type="NCBI Taxonomy" id="947033"/>
    <lineage>
        <taxon>Bacteria</taxon>
        <taxon>Pseudomonadati</taxon>
        <taxon>Pseudomonadota</taxon>
        <taxon>Gammaproteobacteria</taxon>
        <taxon>Legionellales</taxon>
        <taxon>Legionellaceae</taxon>
        <taxon>Legionella</taxon>
    </lineage>
</organism>
<accession>A0A0W0ZEF0</accession>
<dbReference type="AlphaFoldDB" id="A0A0W0ZEF0"/>
<evidence type="ECO:0000313" key="2">
    <source>
        <dbReference type="Proteomes" id="UP000054926"/>
    </source>
</evidence>
<proteinExistence type="predicted"/>
<reference evidence="1 2" key="1">
    <citation type="submission" date="2015-11" db="EMBL/GenBank/DDBJ databases">
        <title>Genomic analysis of 38 Legionella species identifies large and diverse effector repertoires.</title>
        <authorList>
            <person name="Burstein D."/>
            <person name="Amaro F."/>
            <person name="Zusman T."/>
            <person name="Lifshitz Z."/>
            <person name="Cohen O."/>
            <person name="Gilbert J.A."/>
            <person name="Pupko T."/>
            <person name="Shuman H.A."/>
            <person name="Segal G."/>
        </authorList>
    </citation>
    <scope>NUCLEOTIDE SEQUENCE [LARGE SCALE GENOMIC DNA]</scope>
    <source>
        <strain evidence="1 2">IMVS3376</strain>
    </source>
</reference>
<comment type="caution">
    <text evidence="1">The sequence shown here is derived from an EMBL/GenBank/DDBJ whole genome shotgun (WGS) entry which is preliminary data.</text>
</comment>